<accession>A0A0U0WAV3</accession>
<proteinExistence type="predicted"/>
<keyword evidence="1" id="KW-0472">Membrane</keyword>
<feature type="transmembrane region" description="Helical" evidence="1">
    <location>
        <begin position="78"/>
        <end position="95"/>
    </location>
</feature>
<reference evidence="2 3" key="1">
    <citation type="submission" date="2015-03" db="EMBL/GenBank/DDBJ databases">
        <authorList>
            <person name="Murphy D."/>
        </authorList>
    </citation>
    <scope>NUCLEOTIDE SEQUENCE [LARGE SCALE GENOMIC DNA]</scope>
    <source>
        <strain evidence="2 3">DSM 44277</strain>
    </source>
</reference>
<organism evidence="2 3">
    <name type="scientific">Mycobacterium bohemicum DSM 44277</name>
    <dbReference type="NCBI Taxonomy" id="1236609"/>
    <lineage>
        <taxon>Bacteria</taxon>
        <taxon>Bacillati</taxon>
        <taxon>Actinomycetota</taxon>
        <taxon>Actinomycetes</taxon>
        <taxon>Mycobacteriales</taxon>
        <taxon>Mycobacteriaceae</taxon>
        <taxon>Mycobacterium</taxon>
    </lineage>
</organism>
<dbReference type="Proteomes" id="UP000198875">
    <property type="component" value="Unassembled WGS sequence"/>
</dbReference>
<feature type="transmembrane region" description="Helical" evidence="1">
    <location>
        <begin position="183"/>
        <end position="208"/>
    </location>
</feature>
<feature type="transmembrane region" description="Helical" evidence="1">
    <location>
        <begin position="115"/>
        <end position="135"/>
    </location>
</feature>
<feature type="transmembrane region" description="Helical" evidence="1">
    <location>
        <begin position="155"/>
        <end position="177"/>
    </location>
</feature>
<dbReference type="AlphaFoldDB" id="A0A0U0WAV3"/>
<evidence type="ECO:0008006" key="4">
    <source>
        <dbReference type="Google" id="ProtNLM"/>
    </source>
</evidence>
<protein>
    <recommendedName>
        <fullName evidence="4">Transmembrane protein</fullName>
    </recommendedName>
</protein>
<name>A0A0U0WAV3_MYCBE</name>
<keyword evidence="1" id="KW-0812">Transmembrane</keyword>
<feature type="transmembrane region" description="Helical" evidence="1">
    <location>
        <begin position="35"/>
        <end position="58"/>
    </location>
</feature>
<keyword evidence="1" id="KW-1133">Transmembrane helix</keyword>
<dbReference type="EMBL" id="CSTD01000002">
    <property type="protein sequence ID" value="CPR11445.1"/>
    <property type="molecule type" value="Genomic_DNA"/>
</dbReference>
<gene>
    <name evidence="2" type="ORF">BN971_02731</name>
</gene>
<evidence type="ECO:0000313" key="2">
    <source>
        <dbReference type="EMBL" id="CPR11445.1"/>
    </source>
</evidence>
<feature type="transmembrane region" description="Helical" evidence="1">
    <location>
        <begin position="7"/>
        <end position="29"/>
    </location>
</feature>
<evidence type="ECO:0000256" key="1">
    <source>
        <dbReference type="SAM" id="Phobius"/>
    </source>
</evidence>
<sequence>MPACIVRWIGALFVVGAALFALGVLLSLLPASPPLLSAGTYAIGAVFFTAAATLQLGLARRELPEAERHSLPLRARTADWLAAAIQLVGTVLFNVNTMDAAVTIGARPDLVDVEVWVPDIVGSLAFLVSSAIAIVPEVRARRNSHVADASQRIAFLNFAGSVLFFASAVGALVLRSGADVSLVWANVGTFFGALCFLVAAWLFGWPAAPPQGLDAKR</sequence>
<evidence type="ECO:0000313" key="3">
    <source>
        <dbReference type="Proteomes" id="UP000198875"/>
    </source>
</evidence>